<evidence type="ECO:0000313" key="3">
    <source>
        <dbReference type="Proteomes" id="UP001419268"/>
    </source>
</evidence>
<dbReference type="EMBL" id="JBBNAG010000009">
    <property type="protein sequence ID" value="KAK9104374.1"/>
    <property type="molecule type" value="Genomic_DNA"/>
</dbReference>
<dbReference type="CDD" id="cd17039">
    <property type="entry name" value="Ubl_ubiquitin_like"/>
    <property type="match status" value="1"/>
</dbReference>
<accession>A0AAP0F3Y6</accession>
<evidence type="ECO:0000259" key="1">
    <source>
        <dbReference type="PROSITE" id="PS50053"/>
    </source>
</evidence>
<dbReference type="PROSITE" id="PS50053">
    <property type="entry name" value="UBIQUITIN_2"/>
    <property type="match status" value="1"/>
</dbReference>
<reference evidence="2 3" key="1">
    <citation type="submission" date="2024-01" db="EMBL/GenBank/DDBJ databases">
        <title>Genome assemblies of Stephania.</title>
        <authorList>
            <person name="Yang L."/>
        </authorList>
    </citation>
    <scope>NUCLEOTIDE SEQUENCE [LARGE SCALE GENOMIC DNA]</scope>
    <source>
        <strain evidence="2">JXDWG</strain>
        <tissue evidence="2">Leaf</tissue>
    </source>
</reference>
<gene>
    <name evidence="2" type="ORF">Scep_021218</name>
</gene>
<proteinExistence type="predicted"/>
<protein>
    <recommendedName>
        <fullName evidence="1">Ubiquitin-like domain-containing protein</fullName>
    </recommendedName>
</protein>
<organism evidence="2 3">
    <name type="scientific">Stephania cephalantha</name>
    <dbReference type="NCBI Taxonomy" id="152367"/>
    <lineage>
        <taxon>Eukaryota</taxon>
        <taxon>Viridiplantae</taxon>
        <taxon>Streptophyta</taxon>
        <taxon>Embryophyta</taxon>
        <taxon>Tracheophyta</taxon>
        <taxon>Spermatophyta</taxon>
        <taxon>Magnoliopsida</taxon>
        <taxon>Ranunculales</taxon>
        <taxon>Menispermaceae</taxon>
        <taxon>Menispermoideae</taxon>
        <taxon>Cissampelideae</taxon>
        <taxon>Stephania</taxon>
    </lineage>
</organism>
<dbReference type="SUPFAM" id="SSF54236">
    <property type="entry name" value="Ubiquitin-like"/>
    <property type="match status" value="1"/>
</dbReference>
<dbReference type="Pfam" id="PF00240">
    <property type="entry name" value="ubiquitin"/>
    <property type="match status" value="1"/>
</dbReference>
<keyword evidence="3" id="KW-1185">Reference proteome</keyword>
<dbReference type="AlphaFoldDB" id="A0AAP0F3Y6"/>
<evidence type="ECO:0000313" key="2">
    <source>
        <dbReference type="EMBL" id="KAK9104374.1"/>
    </source>
</evidence>
<sequence length="105" mass="11862">MSSSTSSAGSYNANYISKGAKAPVKIALYFKCDQGRKVYRCVSVSSSIDQIRREIAEDVGFNSDDFELYYNNMLMDDNRNLADYDVQKNKTLHVKVLSNAKRAFN</sequence>
<feature type="domain" description="Ubiquitin-like" evidence="1">
    <location>
        <begin position="26"/>
        <end position="94"/>
    </location>
</feature>
<dbReference type="Gene3D" id="3.10.20.90">
    <property type="entry name" value="Phosphatidylinositol 3-kinase Catalytic Subunit, Chain A, domain 1"/>
    <property type="match status" value="1"/>
</dbReference>
<comment type="caution">
    <text evidence="2">The sequence shown here is derived from an EMBL/GenBank/DDBJ whole genome shotgun (WGS) entry which is preliminary data.</text>
</comment>
<dbReference type="Proteomes" id="UP001419268">
    <property type="component" value="Unassembled WGS sequence"/>
</dbReference>
<name>A0AAP0F3Y6_9MAGN</name>
<dbReference type="InterPro" id="IPR029071">
    <property type="entry name" value="Ubiquitin-like_domsf"/>
</dbReference>
<dbReference type="InterPro" id="IPR000626">
    <property type="entry name" value="Ubiquitin-like_dom"/>
</dbReference>